<keyword evidence="1" id="KW-0805">Transcription regulation</keyword>
<keyword evidence="7" id="KW-1185">Reference proteome</keyword>
<dbReference type="PROSITE" id="PS50949">
    <property type="entry name" value="HTH_GNTR"/>
    <property type="match status" value="1"/>
</dbReference>
<accession>A0ABS9E0X0</accession>
<dbReference type="InterPro" id="IPR008920">
    <property type="entry name" value="TF_FadR/GntR_C"/>
</dbReference>
<evidence type="ECO:0000259" key="5">
    <source>
        <dbReference type="PROSITE" id="PS50949"/>
    </source>
</evidence>
<dbReference type="EMBL" id="JAKGBZ010000066">
    <property type="protein sequence ID" value="MCF3948645.1"/>
    <property type="molecule type" value="Genomic_DNA"/>
</dbReference>
<evidence type="ECO:0000256" key="3">
    <source>
        <dbReference type="ARBA" id="ARBA00023163"/>
    </source>
</evidence>
<keyword evidence="2" id="KW-0238">DNA-binding</keyword>
<evidence type="ECO:0000256" key="4">
    <source>
        <dbReference type="SAM" id="MobiDB-lite"/>
    </source>
</evidence>
<dbReference type="Gene3D" id="1.10.10.10">
    <property type="entry name" value="Winged helix-like DNA-binding domain superfamily/Winged helix DNA-binding domain"/>
    <property type="match status" value="1"/>
</dbReference>
<feature type="region of interest" description="Disordered" evidence="4">
    <location>
        <begin position="231"/>
        <end position="270"/>
    </location>
</feature>
<dbReference type="PANTHER" id="PTHR43537:SF41">
    <property type="entry name" value="TRANSCRIPTIONAL REGULATORY PROTEIN"/>
    <property type="match status" value="1"/>
</dbReference>
<protein>
    <submittedName>
        <fullName evidence="6">GntR family transcriptional regulator</fullName>
    </submittedName>
</protein>
<dbReference type="Pfam" id="PF00392">
    <property type="entry name" value="GntR"/>
    <property type="match status" value="1"/>
</dbReference>
<dbReference type="SUPFAM" id="SSF48008">
    <property type="entry name" value="GntR ligand-binding domain-like"/>
    <property type="match status" value="1"/>
</dbReference>
<gene>
    <name evidence="6" type="ORF">L2A60_18460</name>
</gene>
<dbReference type="InterPro" id="IPR011711">
    <property type="entry name" value="GntR_C"/>
</dbReference>
<dbReference type="RefSeq" id="WP_235705958.1">
    <property type="nucleotide sequence ID" value="NZ_JAKGBZ010000066.1"/>
</dbReference>
<sequence length="270" mass="29443">MSKAGSRIDAADRVAFGRRVKPVVLSADRIVDIVRDHIHTGRLAAGAPIRQDVLAGELGISKIPVREALGRIQQDGLIYTIPNRGFFVRPLTRAEAYEVYDLRLAIEPAAAARGAMTANEADRRAAIRNLAALSKAISRQLSDIGSLHRAFHKALVASAGRDLTGQIIERLHIVSERYVRHHLAASGRIQRANAEHADILDAWLGRDAPLVEKLMSGHIQATLDDLRHEIEPDFRQPGGNGEPLASIERISHGSSRLARRASSITEPSTS</sequence>
<dbReference type="InterPro" id="IPR036388">
    <property type="entry name" value="WH-like_DNA-bd_sf"/>
</dbReference>
<reference evidence="6 7" key="1">
    <citation type="submission" date="2022-01" db="EMBL/GenBank/DDBJ databases">
        <authorList>
            <person name="Won M."/>
            <person name="Kim S.-J."/>
            <person name="Kwon S.-W."/>
        </authorList>
    </citation>
    <scope>NUCLEOTIDE SEQUENCE [LARGE SCALE GENOMIC DNA]</scope>
    <source>
        <strain evidence="6 7">KCTC 23505</strain>
    </source>
</reference>
<dbReference type="SUPFAM" id="SSF46785">
    <property type="entry name" value="Winged helix' DNA-binding domain"/>
    <property type="match status" value="1"/>
</dbReference>
<dbReference type="Gene3D" id="1.20.120.530">
    <property type="entry name" value="GntR ligand-binding domain-like"/>
    <property type="match status" value="1"/>
</dbReference>
<comment type="caution">
    <text evidence="6">The sequence shown here is derived from an EMBL/GenBank/DDBJ whole genome shotgun (WGS) entry which is preliminary data.</text>
</comment>
<dbReference type="SMART" id="SM00345">
    <property type="entry name" value="HTH_GNTR"/>
    <property type="match status" value="1"/>
</dbReference>
<feature type="domain" description="HTH gntR-type" evidence="5">
    <location>
        <begin position="24"/>
        <end position="91"/>
    </location>
</feature>
<proteinExistence type="predicted"/>
<evidence type="ECO:0000256" key="2">
    <source>
        <dbReference type="ARBA" id="ARBA00023125"/>
    </source>
</evidence>
<dbReference type="InterPro" id="IPR036390">
    <property type="entry name" value="WH_DNA-bd_sf"/>
</dbReference>
<dbReference type="Pfam" id="PF07729">
    <property type="entry name" value="FCD"/>
    <property type="match status" value="1"/>
</dbReference>
<keyword evidence="3" id="KW-0804">Transcription</keyword>
<organism evidence="6 7">
    <name type="scientific">Acidiphilium iwatense</name>
    <dbReference type="NCBI Taxonomy" id="768198"/>
    <lineage>
        <taxon>Bacteria</taxon>
        <taxon>Pseudomonadati</taxon>
        <taxon>Pseudomonadota</taxon>
        <taxon>Alphaproteobacteria</taxon>
        <taxon>Acetobacterales</taxon>
        <taxon>Acidocellaceae</taxon>
        <taxon>Acidiphilium</taxon>
    </lineage>
</organism>
<name>A0ABS9E0X0_9PROT</name>
<dbReference type="Proteomes" id="UP001521209">
    <property type="component" value="Unassembled WGS sequence"/>
</dbReference>
<evidence type="ECO:0000256" key="1">
    <source>
        <dbReference type="ARBA" id="ARBA00023015"/>
    </source>
</evidence>
<dbReference type="CDD" id="cd07377">
    <property type="entry name" value="WHTH_GntR"/>
    <property type="match status" value="1"/>
</dbReference>
<evidence type="ECO:0000313" key="6">
    <source>
        <dbReference type="EMBL" id="MCF3948645.1"/>
    </source>
</evidence>
<dbReference type="SMART" id="SM00895">
    <property type="entry name" value="FCD"/>
    <property type="match status" value="1"/>
</dbReference>
<dbReference type="PANTHER" id="PTHR43537">
    <property type="entry name" value="TRANSCRIPTIONAL REGULATOR, GNTR FAMILY"/>
    <property type="match status" value="1"/>
</dbReference>
<evidence type="ECO:0000313" key="7">
    <source>
        <dbReference type="Proteomes" id="UP001521209"/>
    </source>
</evidence>
<dbReference type="InterPro" id="IPR000524">
    <property type="entry name" value="Tscrpt_reg_HTH_GntR"/>
</dbReference>